<feature type="transmembrane region" description="Helical" evidence="8">
    <location>
        <begin position="239"/>
        <end position="261"/>
    </location>
</feature>
<accession>A0A951P8N2</accession>
<keyword evidence="5 8" id="KW-0812">Transmembrane</keyword>
<feature type="domain" description="ABC transmembrane type-1" evidence="9">
    <location>
        <begin position="70"/>
        <end position="257"/>
    </location>
</feature>
<dbReference type="AlphaFoldDB" id="A0A951P8N2"/>
<feature type="transmembrane region" description="Helical" evidence="8">
    <location>
        <begin position="74"/>
        <end position="96"/>
    </location>
</feature>
<feature type="transmembrane region" description="Helical" evidence="8">
    <location>
        <begin position="108"/>
        <end position="130"/>
    </location>
</feature>
<evidence type="ECO:0000256" key="3">
    <source>
        <dbReference type="ARBA" id="ARBA00022448"/>
    </source>
</evidence>
<dbReference type="PROSITE" id="PS50928">
    <property type="entry name" value="ABC_TM1"/>
    <property type="match status" value="1"/>
</dbReference>
<dbReference type="Gene3D" id="1.10.3720.10">
    <property type="entry name" value="MetI-like"/>
    <property type="match status" value="1"/>
</dbReference>
<protein>
    <submittedName>
        <fullName evidence="10">ABC transporter permease</fullName>
    </submittedName>
</protein>
<evidence type="ECO:0000313" key="10">
    <source>
        <dbReference type="EMBL" id="MBW4464635.1"/>
    </source>
</evidence>
<dbReference type="CDD" id="cd06261">
    <property type="entry name" value="TM_PBP2"/>
    <property type="match status" value="1"/>
</dbReference>
<gene>
    <name evidence="10" type="ORF">KME07_04245</name>
</gene>
<sequence>MITEIKPRQAAKPWLLISWSLLVFGFLYLPILVLVAISFNDSPILSLPFRGVTLDWYLQAWQDKTLQRALWNSLSVAASATLLATALGLLAAFACCRYRFWGKNSLRIALNLPILLPGIVTGIAMLAYFSDLNWDLSLQTVVLGHVVFGLPVAFGTIYSRLRQFPDSLAEAAADLGAAPIQVFADVIWPYIRSAVISAALLAFTLSFDEVVVTIFLTGRDNTLPMEIWGRLRTRITPEIAAVATLVLLASGVIVLASQWIANRGEAEG</sequence>
<keyword evidence="7 8" id="KW-0472">Membrane</keyword>
<keyword evidence="4" id="KW-1003">Cell membrane</keyword>
<organism evidence="10 11">
    <name type="scientific">Pegethrix bostrychoides GSE-TBD4-15B</name>
    <dbReference type="NCBI Taxonomy" id="2839662"/>
    <lineage>
        <taxon>Bacteria</taxon>
        <taxon>Bacillati</taxon>
        <taxon>Cyanobacteriota</taxon>
        <taxon>Cyanophyceae</taxon>
        <taxon>Oculatellales</taxon>
        <taxon>Oculatellaceae</taxon>
        <taxon>Pegethrix</taxon>
    </lineage>
</organism>
<reference evidence="10" key="2">
    <citation type="journal article" date="2022" name="Microbiol. Resour. Announc.">
        <title>Metagenome Sequencing to Explore Phylogenomics of Terrestrial Cyanobacteria.</title>
        <authorList>
            <person name="Ward R.D."/>
            <person name="Stajich J.E."/>
            <person name="Johansen J.R."/>
            <person name="Huntemann M."/>
            <person name="Clum A."/>
            <person name="Foster B."/>
            <person name="Foster B."/>
            <person name="Roux S."/>
            <person name="Palaniappan K."/>
            <person name="Varghese N."/>
            <person name="Mukherjee S."/>
            <person name="Reddy T.B.K."/>
            <person name="Daum C."/>
            <person name="Copeland A."/>
            <person name="Chen I.A."/>
            <person name="Ivanova N.N."/>
            <person name="Kyrpides N.C."/>
            <person name="Shapiro N."/>
            <person name="Eloe-Fadrosh E.A."/>
            <person name="Pietrasiak N."/>
        </authorList>
    </citation>
    <scope>NUCLEOTIDE SEQUENCE</scope>
    <source>
        <strain evidence="10">GSE-TBD4-15B</strain>
    </source>
</reference>
<dbReference type="SUPFAM" id="SSF161098">
    <property type="entry name" value="MetI-like"/>
    <property type="match status" value="1"/>
</dbReference>
<comment type="caution">
    <text evidence="10">The sequence shown here is derived from an EMBL/GenBank/DDBJ whole genome shotgun (WGS) entry which is preliminary data.</text>
</comment>
<name>A0A951P8N2_9CYAN</name>
<evidence type="ECO:0000256" key="1">
    <source>
        <dbReference type="ARBA" id="ARBA00004651"/>
    </source>
</evidence>
<dbReference type="InterPro" id="IPR035906">
    <property type="entry name" value="MetI-like_sf"/>
</dbReference>
<dbReference type="PANTHER" id="PTHR43848:SF2">
    <property type="entry name" value="PUTRESCINE TRANSPORT SYSTEM PERMEASE PROTEIN POTI"/>
    <property type="match status" value="1"/>
</dbReference>
<feature type="transmembrane region" description="Helical" evidence="8">
    <location>
        <begin position="136"/>
        <end position="159"/>
    </location>
</feature>
<evidence type="ECO:0000256" key="4">
    <source>
        <dbReference type="ARBA" id="ARBA00022475"/>
    </source>
</evidence>
<proteinExistence type="inferred from homology"/>
<evidence type="ECO:0000256" key="2">
    <source>
        <dbReference type="ARBA" id="ARBA00007069"/>
    </source>
</evidence>
<evidence type="ECO:0000256" key="6">
    <source>
        <dbReference type="ARBA" id="ARBA00022989"/>
    </source>
</evidence>
<reference evidence="10" key="1">
    <citation type="submission" date="2021-05" db="EMBL/GenBank/DDBJ databases">
        <authorList>
            <person name="Pietrasiak N."/>
            <person name="Ward R."/>
            <person name="Stajich J.E."/>
            <person name="Kurbessoian T."/>
        </authorList>
    </citation>
    <scope>NUCLEOTIDE SEQUENCE</scope>
    <source>
        <strain evidence="10">GSE-TBD4-15B</strain>
    </source>
</reference>
<comment type="similarity">
    <text evidence="2">Belongs to the binding-protein-dependent transport system permease family. CysTW subfamily.</text>
</comment>
<comment type="subcellular location">
    <subcellularLocation>
        <location evidence="1 8">Cell membrane</location>
        <topology evidence="1 8">Multi-pass membrane protein</topology>
    </subcellularLocation>
</comment>
<dbReference type="InterPro" id="IPR000515">
    <property type="entry name" value="MetI-like"/>
</dbReference>
<dbReference type="Pfam" id="PF00528">
    <property type="entry name" value="BPD_transp_1"/>
    <property type="match status" value="1"/>
</dbReference>
<evidence type="ECO:0000313" key="11">
    <source>
        <dbReference type="Proteomes" id="UP000707356"/>
    </source>
</evidence>
<keyword evidence="6 8" id="KW-1133">Transmembrane helix</keyword>
<dbReference type="EMBL" id="JAHHHV010000017">
    <property type="protein sequence ID" value="MBW4464635.1"/>
    <property type="molecule type" value="Genomic_DNA"/>
</dbReference>
<dbReference type="GO" id="GO:0055085">
    <property type="term" value="P:transmembrane transport"/>
    <property type="evidence" value="ECO:0007669"/>
    <property type="project" value="InterPro"/>
</dbReference>
<feature type="transmembrane region" description="Helical" evidence="8">
    <location>
        <begin position="14"/>
        <end position="39"/>
    </location>
</feature>
<dbReference type="GO" id="GO:0005886">
    <property type="term" value="C:plasma membrane"/>
    <property type="evidence" value="ECO:0007669"/>
    <property type="project" value="UniProtKB-SubCell"/>
</dbReference>
<evidence type="ECO:0000259" key="9">
    <source>
        <dbReference type="PROSITE" id="PS50928"/>
    </source>
</evidence>
<evidence type="ECO:0000256" key="7">
    <source>
        <dbReference type="ARBA" id="ARBA00023136"/>
    </source>
</evidence>
<keyword evidence="3 8" id="KW-0813">Transport</keyword>
<evidence type="ECO:0000256" key="5">
    <source>
        <dbReference type="ARBA" id="ARBA00022692"/>
    </source>
</evidence>
<dbReference type="Proteomes" id="UP000707356">
    <property type="component" value="Unassembled WGS sequence"/>
</dbReference>
<evidence type="ECO:0000256" key="8">
    <source>
        <dbReference type="RuleBase" id="RU363032"/>
    </source>
</evidence>
<dbReference type="PANTHER" id="PTHR43848">
    <property type="entry name" value="PUTRESCINE TRANSPORT SYSTEM PERMEASE PROTEIN POTI"/>
    <property type="match status" value="1"/>
</dbReference>
<dbReference type="InterPro" id="IPR051789">
    <property type="entry name" value="Bact_Polyamine_Transport"/>
</dbReference>